<protein>
    <submittedName>
        <fullName evidence="3">Inovirus Gp2 family protein</fullName>
    </submittedName>
</protein>
<evidence type="ECO:0000313" key="4">
    <source>
        <dbReference type="Proteomes" id="UP000809529"/>
    </source>
</evidence>
<dbReference type="Pfam" id="PF11726">
    <property type="entry name" value="YagK_YfjJ_C"/>
    <property type="match status" value="1"/>
</dbReference>
<evidence type="ECO:0000256" key="1">
    <source>
        <dbReference type="SAM" id="MobiDB-lite"/>
    </source>
</evidence>
<reference evidence="3 4" key="1">
    <citation type="submission" date="2020-01" db="EMBL/GenBank/DDBJ databases">
        <title>Comparative genomics of meat spoilage bacteria.</title>
        <authorList>
            <person name="Hilgarth M."/>
            <person name="Vogel R.F."/>
        </authorList>
    </citation>
    <scope>NUCLEOTIDE SEQUENCE [LARGE SCALE GENOMIC DNA]</scope>
    <source>
        <strain evidence="3 4">TMW2.2077</strain>
    </source>
</reference>
<accession>A0ABS1ZE04</accession>
<feature type="region of interest" description="Disordered" evidence="1">
    <location>
        <begin position="334"/>
        <end position="357"/>
    </location>
</feature>
<comment type="caution">
    <text evidence="3">The sequence shown here is derived from an EMBL/GenBank/DDBJ whole genome shotgun (WGS) entry which is preliminary data.</text>
</comment>
<evidence type="ECO:0000313" key="3">
    <source>
        <dbReference type="EMBL" id="MBM1194271.1"/>
    </source>
</evidence>
<evidence type="ECO:0000259" key="2">
    <source>
        <dbReference type="Pfam" id="PF11726"/>
    </source>
</evidence>
<gene>
    <name evidence="3" type="ORF">GYN02_03640</name>
</gene>
<proteinExistence type="predicted"/>
<name>A0ABS1ZE04_9PSED</name>
<organism evidence="3 4">
    <name type="scientific">Pseudomonas weihenstephanensis</name>
    <dbReference type="NCBI Taxonomy" id="1608994"/>
    <lineage>
        <taxon>Bacteria</taxon>
        <taxon>Pseudomonadati</taxon>
        <taxon>Pseudomonadota</taxon>
        <taxon>Gammaproteobacteria</taxon>
        <taxon>Pseudomonadales</taxon>
        <taxon>Pseudomonadaceae</taxon>
        <taxon>Pseudomonas</taxon>
    </lineage>
</organism>
<sequence>MKGNLRVSTQERITALMSTCRMKLENGEVHGELDIGVVSDLKRASLWAQQLIKSEGDAFELSFDKDGNEGLEFNYPGRILRKLIRMHIFSDDRFSDLYKFEPYINLIVRQVGDAGLQHTYLSTDRCLLCGDVKVLLPLFNDCVSNIRQEAKSRPFQSKLKSYQRSGNKNYKELTEYVDALFGRYSRLLVLRVDLGYRKEFSKTTQTEAKKDREHLLQNVRSNKLFDDMVGYIWKLEHGPDKGFHYHMMFFFDGSKVREDGTLAKRIGQYWLNVVTNGRGVYYNCNADKSRYKNCGIGMVDHSDNVMRDGLVKAVLYLTKMDLYMKLQTVGRGMGKMVRPNPKDARGRPRVAPLLGRA</sequence>
<dbReference type="InterPro" id="IPR057271">
    <property type="entry name" value="YagK_YfjJ_C"/>
</dbReference>
<dbReference type="EMBL" id="JAAEBW010000002">
    <property type="protein sequence ID" value="MBM1194271.1"/>
    <property type="molecule type" value="Genomic_DNA"/>
</dbReference>
<keyword evidence="4" id="KW-1185">Reference proteome</keyword>
<feature type="domain" description="YagK/YfjJ C-terminal" evidence="2">
    <location>
        <begin position="183"/>
        <end position="275"/>
    </location>
</feature>
<dbReference type="Proteomes" id="UP000809529">
    <property type="component" value="Unassembled WGS sequence"/>
</dbReference>